<keyword evidence="3 8" id="KW-0217">Developmental protein</keyword>
<dbReference type="Pfam" id="PF00110">
    <property type="entry name" value="wnt"/>
    <property type="match status" value="1"/>
</dbReference>
<dbReference type="EMBL" id="LSMT01000037">
    <property type="protein sequence ID" value="PFX31337.1"/>
    <property type="molecule type" value="Genomic_DNA"/>
</dbReference>
<dbReference type="AlphaFoldDB" id="A0A2B4SS84"/>
<sequence>MRTCQRVLSEFRKIGDILHVKYDNAVRVKMERKDTVEVLSIVKKKRNGEYRRDNRRLRSTNKEAGKESLVFTRESPDYCDKSSDFPGTLGRQCSAESYSSDSCEQLCCGRGFQKTQPKNANDTSVSYAIESEAPQGKAIANKSLEATFRNGTVENGTSTVNSTHIAIPSLIMLSVEIIKKGNRSNNTEKARDGSEIFVLDGKTPEKISFFQPPKASPYFPRFSEISMRTLYLIVCMCLLILLLMIVKLLVSRKERKKDYDMVTKGEFDA</sequence>
<dbReference type="GO" id="GO:0030182">
    <property type="term" value="P:neuron differentiation"/>
    <property type="evidence" value="ECO:0007669"/>
    <property type="project" value="TreeGrafter"/>
</dbReference>
<evidence type="ECO:0000256" key="3">
    <source>
        <dbReference type="ARBA" id="ARBA00022473"/>
    </source>
</evidence>
<comment type="similarity">
    <text evidence="2 8">Belongs to the Wnt family.</text>
</comment>
<keyword evidence="9" id="KW-0472">Membrane</keyword>
<dbReference type="GO" id="GO:0005615">
    <property type="term" value="C:extracellular space"/>
    <property type="evidence" value="ECO:0007669"/>
    <property type="project" value="TreeGrafter"/>
</dbReference>
<comment type="caution">
    <text evidence="10">The sequence shown here is derived from an EMBL/GenBank/DDBJ whole genome shotgun (WGS) entry which is preliminary data.</text>
</comment>
<keyword evidence="7" id="KW-1015">Disulfide bond</keyword>
<dbReference type="OrthoDB" id="5945655at2759"/>
<keyword evidence="5" id="KW-0272">Extracellular matrix</keyword>
<evidence type="ECO:0000256" key="5">
    <source>
        <dbReference type="ARBA" id="ARBA00022530"/>
    </source>
</evidence>
<dbReference type="GO" id="GO:0005125">
    <property type="term" value="F:cytokine activity"/>
    <property type="evidence" value="ECO:0007669"/>
    <property type="project" value="TreeGrafter"/>
</dbReference>
<keyword evidence="9" id="KW-1133">Transmembrane helix</keyword>
<evidence type="ECO:0000256" key="1">
    <source>
        <dbReference type="ARBA" id="ARBA00004498"/>
    </source>
</evidence>
<keyword evidence="6 8" id="KW-0879">Wnt signaling pathway</keyword>
<evidence type="ECO:0000313" key="10">
    <source>
        <dbReference type="EMBL" id="PFX31337.1"/>
    </source>
</evidence>
<evidence type="ECO:0000256" key="9">
    <source>
        <dbReference type="SAM" id="Phobius"/>
    </source>
</evidence>
<feature type="transmembrane region" description="Helical" evidence="9">
    <location>
        <begin position="230"/>
        <end position="250"/>
    </location>
</feature>
<dbReference type="GO" id="GO:0060070">
    <property type="term" value="P:canonical Wnt signaling pathway"/>
    <property type="evidence" value="ECO:0007669"/>
    <property type="project" value="TreeGrafter"/>
</dbReference>
<proteinExistence type="inferred from homology"/>
<dbReference type="Proteomes" id="UP000225706">
    <property type="component" value="Unassembled WGS sequence"/>
</dbReference>
<evidence type="ECO:0000256" key="2">
    <source>
        <dbReference type="ARBA" id="ARBA00005683"/>
    </source>
</evidence>
<organism evidence="10 11">
    <name type="scientific">Stylophora pistillata</name>
    <name type="common">Smooth cauliflower coral</name>
    <dbReference type="NCBI Taxonomy" id="50429"/>
    <lineage>
        <taxon>Eukaryota</taxon>
        <taxon>Metazoa</taxon>
        <taxon>Cnidaria</taxon>
        <taxon>Anthozoa</taxon>
        <taxon>Hexacorallia</taxon>
        <taxon>Scleractinia</taxon>
        <taxon>Astrocoeniina</taxon>
        <taxon>Pocilloporidae</taxon>
        <taxon>Stylophora</taxon>
    </lineage>
</organism>
<reference evidence="11" key="1">
    <citation type="journal article" date="2017" name="bioRxiv">
        <title>Comparative analysis of the genomes of Stylophora pistillata and Acropora digitifera provides evidence for extensive differences between species of corals.</title>
        <authorList>
            <person name="Voolstra C.R."/>
            <person name="Li Y."/>
            <person name="Liew Y.J."/>
            <person name="Baumgarten S."/>
            <person name="Zoccola D."/>
            <person name="Flot J.-F."/>
            <person name="Tambutte S."/>
            <person name="Allemand D."/>
            <person name="Aranda M."/>
        </authorList>
    </citation>
    <scope>NUCLEOTIDE SEQUENCE [LARGE SCALE GENOMIC DNA]</scope>
</reference>
<comment type="function">
    <text evidence="8">Ligand for members of the frizzled family of seven transmembrane receptors.</text>
</comment>
<keyword evidence="4" id="KW-0964">Secreted</keyword>
<accession>A0A2B4SS84</accession>
<evidence type="ECO:0000256" key="4">
    <source>
        <dbReference type="ARBA" id="ARBA00022525"/>
    </source>
</evidence>
<comment type="subcellular location">
    <subcellularLocation>
        <location evidence="1 8">Secreted</location>
        <location evidence="1 8">Extracellular space</location>
        <location evidence="1 8">Extracellular matrix</location>
    </subcellularLocation>
</comment>
<evidence type="ECO:0000256" key="8">
    <source>
        <dbReference type="RuleBase" id="RU003500"/>
    </source>
</evidence>
<name>A0A2B4SS84_STYPI</name>
<gene>
    <name evidence="10" type="primary">WNT-5B</name>
    <name evidence="10" type="ORF">AWC38_SpisGene3867</name>
</gene>
<dbReference type="GO" id="GO:0045165">
    <property type="term" value="P:cell fate commitment"/>
    <property type="evidence" value="ECO:0007669"/>
    <property type="project" value="TreeGrafter"/>
</dbReference>
<keyword evidence="11" id="KW-1185">Reference proteome</keyword>
<dbReference type="PANTHER" id="PTHR12027">
    <property type="entry name" value="WNT RELATED"/>
    <property type="match status" value="1"/>
</dbReference>
<evidence type="ECO:0000256" key="6">
    <source>
        <dbReference type="ARBA" id="ARBA00022687"/>
    </source>
</evidence>
<protein>
    <recommendedName>
        <fullName evidence="8">Protein Wnt</fullName>
    </recommendedName>
</protein>
<dbReference type="InterPro" id="IPR005817">
    <property type="entry name" value="Wnt"/>
</dbReference>
<keyword evidence="9" id="KW-0812">Transmembrane</keyword>
<evidence type="ECO:0000256" key="7">
    <source>
        <dbReference type="ARBA" id="ARBA00023157"/>
    </source>
</evidence>
<dbReference type="GO" id="GO:0005109">
    <property type="term" value="F:frizzled binding"/>
    <property type="evidence" value="ECO:0007669"/>
    <property type="project" value="TreeGrafter"/>
</dbReference>
<dbReference type="STRING" id="50429.A0A2B4SS84"/>
<evidence type="ECO:0000313" key="11">
    <source>
        <dbReference type="Proteomes" id="UP000225706"/>
    </source>
</evidence>